<accession>A9E4A8</accession>
<dbReference type="eggNOG" id="ENOG502ZD3Z">
    <property type="taxonomic scope" value="Bacteria"/>
</dbReference>
<organism evidence="2 3">
    <name type="scientific">Kordia algicida OT-1</name>
    <dbReference type="NCBI Taxonomy" id="391587"/>
    <lineage>
        <taxon>Bacteria</taxon>
        <taxon>Pseudomonadati</taxon>
        <taxon>Bacteroidota</taxon>
        <taxon>Flavobacteriia</taxon>
        <taxon>Flavobacteriales</taxon>
        <taxon>Flavobacteriaceae</taxon>
        <taxon>Kordia</taxon>
    </lineage>
</organism>
<dbReference type="RefSeq" id="WP_007094504.1">
    <property type="nucleotide sequence ID" value="NZ_CP142125.1"/>
</dbReference>
<evidence type="ECO:0000313" key="2">
    <source>
        <dbReference type="EMBL" id="EDP95341.1"/>
    </source>
</evidence>
<dbReference type="EMBL" id="ABIB01000009">
    <property type="protein sequence ID" value="EDP95341.1"/>
    <property type="molecule type" value="Genomic_DNA"/>
</dbReference>
<comment type="caution">
    <text evidence="2">The sequence shown here is derived from an EMBL/GenBank/DDBJ whole genome shotgun (WGS) entry which is preliminary data.</text>
</comment>
<gene>
    <name evidence="2" type="ORF">KAOT1_09721</name>
</gene>
<feature type="transmembrane region" description="Helical" evidence="1">
    <location>
        <begin position="26"/>
        <end position="43"/>
    </location>
</feature>
<feature type="transmembrane region" description="Helical" evidence="1">
    <location>
        <begin position="91"/>
        <end position="114"/>
    </location>
</feature>
<keyword evidence="1" id="KW-0812">Transmembrane</keyword>
<keyword evidence="1" id="KW-0472">Membrane</keyword>
<keyword evidence="1" id="KW-1133">Transmembrane helix</keyword>
<dbReference type="Proteomes" id="UP000002945">
    <property type="component" value="Unassembled WGS sequence"/>
</dbReference>
<protein>
    <submittedName>
        <fullName evidence="2">Uncharacterized protein</fullName>
    </submittedName>
</protein>
<reference evidence="2 3" key="1">
    <citation type="journal article" date="2011" name="J. Bacteriol.">
        <title>Genome sequence of the algicidal bacterium Kordia algicida OT-1.</title>
        <authorList>
            <person name="Lee H.S."/>
            <person name="Kang S.G."/>
            <person name="Kwon K.K."/>
            <person name="Lee J.H."/>
            <person name="Kim S.J."/>
        </authorList>
    </citation>
    <scope>NUCLEOTIDE SEQUENCE [LARGE SCALE GENOMIC DNA]</scope>
    <source>
        <strain evidence="2 3">OT-1</strain>
    </source>
</reference>
<proteinExistence type="predicted"/>
<feature type="transmembrane region" description="Helical" evidence="1">
    <location>
        <begin position="52"/>
        <end position="71"/>
    </location>
</feature>
<keyword evidence="3" id="KW-1185">Reference proteome</keyword>
<dbReference type="AlphaFoldDB" id="A9E4A8"/>
<dbReference type="HOGENOM" id="CLU_2011164_0_0_10"/>
<dbReference type="STRING" id="391587.KAOT1_09721"/>
<sequence>MDTIFNYTYEILIWLANLTGFSYKEINIIIWFILIPLSWMLLLDKIYRQRKFTIIFSLLIAILLIAIPDFTRFCNWLFQKSVDFLNTFNTLGSNYVASSVIICVLIPIVIYVILIKKAFFKQNENHAL</sequence>
<dbReference type="OrthoDB" id="1150128at2"/>
<evidence type="ECO:0000313" key="3">
    <source>
        <dbReference type="Proteomes" id="UP000002945"/>
    </source>
</evidence>
<name>A9E4A8_9FLAO</name>
<evidence type="ECO:0000256" key="1">
    <source>
        <dbReference type="SAM" id="Phobius"/>
    </source>
</evidence>